<name>A0A975MM10_9GAMM</name>
<dbReference type="PANTHER" id="PTHR41774:SF1">
    <property type="entry name" value="NGG1P INTERACTING FACTOR NIF3"/>
    <property type="match status" value="1"/>
</dbReference>
<dbReference type="FunFam" id="3.30.70.120:FF:000006">
    <property type="entry name" value="GTP cyclohydrolase 1 type 2 homolog"/>
    <property type="match status" value="1"/>
</dbReference>
<dbReference type="SUPFAM" id="SSF102705">
    <property type="entry name" value="NIF3 (NGG1p interacting factor 3)-like"/>
    <property type="match status" value="1"/>
</dbReference>
<accession>A0A975MM10</accession>
<protein>
    <submittedName>
        <fullName evidence="1">NGG1p interacting factor NIF3</fullName>
    </submittedName>
</protein>
<dbReference type="InterPro" id="IPR015867">
    <property type="entry name" value="N-reg_PII/ATP_PRibTrfase_C"/>
</dbReference>
<gene>
    <name evidence="1" type="ORF">KEF85_13540</name>
</gene>
<evidence type="ECO:0000313" key="2">
    <source>
        <dbReference type="Proteomes" id="UP000676649"/>
    </source>
</evidence>
<evidence type="ECO:0000313" key="1">
    <source>
        <dbReference type="EMBL" id="QWF70351.1"/>
    </source>
</evidence>
<dbReference type="PANTHER" id="PTHR41774">
    <property type="match status" value="1"/>
</dbReference>
<sequence length="107" mass="11989">MYKLIFFVPASHLEQVKSALFDAGAGQYQGYDQCCWQVLGTGQFRPLPGSTPFLGSVSRLETISEYKVELICAEHLIKNVLQVLLNVHPYEQPAYEVYQILSSGDFG</sequence>
<dbReference type="EMBL" id="CP073754">
    <property type="protein sequence ID" value="QWF70351.1"/>
    <property type="molecule type" value="Genomic_DNA"/>
</dbReference>
<keyword evidence="2" id="KW-1185">Reference proteome</keyword>
<reference evidence="1" key="1">
    <citation type="submission" date="2021-04" db="EMBL/GenBank/DDBJ databases">
        <title>Draft genome sequence data of methanotrophic Methylovulum sp. strain S1L and Methylomonas sp. strain S2AM isolated from boreal lake water columns.</title>
        <authorList>
            <person name="Rissanen A.J."/>
            <person name="Mangayil R."/>
            <person name="Svenning M.M."/>
            <person name="Khanongnuch R."/>
        </authorList>
    </citation>
    <scope>NUCLEOTIDE SEQUENCE</scope>
    <source>
        <strain evidence="1">S2AM</strain>
    </source>
</reference>
<dbReference type="AlphaFoldDB" id="A0A975MM10"/>
<dbReference type="Proteomes" id="UP000676649">
    <property type="component" value="Chromosome"/>
</dbReference>
<organism evidence="1 2">
    <name type="scientific">Methylomonas paludis</name>
    <dbReference type="NCBI Taxonomy" id="1173101"/>
    <lineage>
        <taxon>Bacteria</taxon>
        <taxon>Pseudomonadati</taxon>
        <taxon>Pseudomonadota</taxon>
        <taxon>Gammaproteobacteria</taxon>
        <taxon>Methylococcales</taxon>
        <taxon>Methylococcaceae</taxon>
        <taxon>Methylomonas</taxon>
    </lineage>
</organism>
<proteinExistence type="predicted"/>
<dbReference type="Gene3D" id="3.30.70.120">
    <property type="match status" value="1"/>
</dbReference>
<dbReference type="RefSeq" id="WP_215581423.1">
    <property type="nucleotide sequence ID" value="NZ_CP073754.1"/>
</dbReference>
<dbReference type="KEGG" id="mpad:KEF85_13540"/>
<dbReference type="InterPro" id="IPR036069">
    <property type="entry name" value="DUF34/NIF3_sf"/>
</dbReference>